<dbReference type="Proteomes" id="UP000293036">
    <property type="component" value="Unassembled WGS sequence"/>
</dbReference>
<comment type="caution">
    <text evidence="2">The sequence shown here is derived from an EMBL/GenBank/DDBJ whole genome shotgun (WGS) entry which is preliminary data.</text>
</comment>
<gene>
    <name evidence="2" type="ORF">EZJ44_07035</name>
</gene>
<keyword evidence="3" id="KW-1185">Reference proteome</keyword>
<accession>A0A4Q9UZE8</accession>
<organism evidence="2 3">
    <name type="scientific">Arcanobacterium bovis</name>
    <dbReference type="NCBI Taxonomy" id="2529275"/>
    <lineage>
        <taxon>Bacteria</taxon>
        <taxon>Bacillati</taxon>
        <taxon>Actinomycetota</taxon>
        <taxon>Actinomycetes</taxon>
        <taxon>Actinomycetales</taxon>
        <taxon>Actinomycetaceae</taxon>
        <taxon>Arcanobacterium</taxon>
    </lineage>
</organism>
<evidence type="ECO:0000256" key="1">
    <source>
        <dbReference type="SAM" id="Phobius"/>
    </source>
</evidence>
<keyword evidence="1" id="KW-1133">Transmembrane helix</keyword>
<proteinExistence type="predicted"/>
<name>A0A4Q9UZE8_9ACTO</name>
<evidence type="ECO:0000313" key="2">
    <source>
        <dbReference type="EMBL" id="TBW21051.1"/>
    </source>
</evidence>
<keyword evidence="1" id="KW-0472">Membrane</keyword>
<reference evidence="2 3" key="1">
    <citation type="submission" date="2019-02" db="EMBL/GenBank/DDBJ databases">
        <title>Arcanobacterium bovis sp. nov., isolated from the milk of a cow with mastitis.</title>
        <authorList>
            <person name="Sammra O."/>
            <person name="Foster G."/>
            <person name="Hassan A."/>
            <person name="Alssahen M."/>
            <person name="Laemmler C."/>
            <person name="Borowiak M."/>
            <person name="Malorny B."/>
            <person name="Abdulmawjood A."/>
        </authorList>
    </citation>
    <scope>NUCLEOTIDE SEQUENCE [LARGE SCALE GENOMIC DNA]</scope>
    <source>
        <strain evidence="2 3">C605018/01/1</strain>
    </source>
</reference>
<keyword evidence="1" id="KW-0812">Transmembrane</keyword>
<dbReference type="RefSeq" id="WP_131281713.1">
    <property type="nucleotide sequence ID" value="NZ_JBHSLR010000002.1"/>
</dbReference>
<feature type="transmembrane region" description="Helical" evidence="1">
    <location>
        <begin position="187"/>
        <end position="217"/>
    </location>
</feature>
<protein>
    <submittedName>
        <fullName evidence="2">Uncharacterized protein</fullName>
    </submittedName>
</protein>
<sequence>MTAKIYKTLATIVGIALILIGSGAAFGGKFAHSFVADQLGAQKIEMPQKDALDGQVKGGRIAQEDADALYPFAGEMMTTGPQARAFSDHYIAAHMTAAAKAAKIPDDKATFEGIGEVVNEEKAKLGKELKAANPALDDKALDAAVAKEIANKATTNETAQKIAKLSDLRTNTFLNGNSLRGMLLNAYGWYLVGTIALYAGIVLIVLGAALVIGGVVIKPKK</sequence>
<dbReference type="OrthoDB" id="3378428at2"/>
<dbReference type="AlphaFoldDB" id="A0A4Q9UZE8"/>
<dbReference type="EMBL" id="SJDT01000005">
    <property type="protein sequence ID" value="TBW21051.1"/>
    <property type="molecule type" value="Genomic_DNA"/>
</dbReference>
<evidence type="ECO:0000313" key="3">
    <source>
        <dbReference type="Proteomes" id="UP000293036"/>
    </source>
</evidence>